<name>A0AAZ3RTY0_ONCTS</name>
<sequence>MSPCSSPHYTGFQSKLPSTTRPWYLPTEQLEELPLPTFRLCSNPTPEPEYYVLPPLVSWPFHPYGRAAPAQPSPSLSLSWHSNGGTSFPLKLRAAGGDGWIRVYHQRNERYTRPVLWSGIDLQVAGPSWSGEVCHSIIGLSLLSLQAISTLCVTGKTFSPLMWYPSCRLILT</sequence>
<organism evidence="1 2">
    <name type="scientific">Oncorhynchus tshawytscha</name>
    <name type="common">Chinook salmon</name>
    <name type="synonym">Salmo tshawytscha</name>
    <dbReference type="NCBI Taxonomy" id="74940"/>
    <lineage>
        <taxon>Eukaryota</taxon>
        <taxon>Metazoa</taxon>
        <taxon>Chordata</taxon>
        <taxon>Craniata</taxon>
        <taxon>Vertebrata</taxon>
        <taxon>Euteleostomi</taxon>
        <taxon>Actinopterygii</taxon>
        <taxon>Neopterygii</taxon>
        <taxon>Teleostei</taxon>
        <taxon>Protacanthopterygii</taxon>
        <taxon>Salmoniformes</taxon>
        <taxon>Salmonidae</taxon>
        <taxon>Salmoninae</taxon>
        <taxon>Oncorhynchus</taxon>
    </lineage>
</organism>
<accession>A0AAZ3RTY0</accession>
<dbReference type="Ensembl" id="ENSOTST00005147168.1">
    <property type="protein sequence ID" value="ENSOTSP00005143685.1"/>
    <property type="gene ID" value="ENSOTSG00005077398.1"/>
</dbReference>
<evidence type="ECO:0000313" key="1">
    <source>
        <dbReference type="Ensembl" id="ENSOTSP00005143685.1"/>
    </source>
</evidence>
<keyword evidence="2" id="KW-1185">Reference proteome</keyword>
<protein>
    <submittedName>
        <fullName evidence="1">Uncharacterized protein</fullName>
    </submittedName>
</protein>
<reference evidence="2" key="1">
    <citation type="journal article" date="2018" name="PLoS ONE">
        <title>Chinook salmon (Oncorhynchus tshawytscha) genome and transcriptome.</title>
        <authorList>
            <person name="Christensen K.A."/>
            <person name="Leong J.S."/>
            <person name="Sakhrani D."/>
            <person name="Biagi C.A."/>
            <person name="Minkley D.R."/>
            <person name="Withler R.E."/>
            <person name="Rondeau E.B."/>
            <person name="Koop B.F."/>
            <person name="Devlin R.H."/>
        </authorList>
    </citation>
    <scope>NUCLEOTIDE SEQUENCE [LARGE SCALE GENOMIC DNA]</scope>
</reference>
<evidence type="ECO:0000313" key="2">
    <source>
        <dbReference type="Proteomes" id="UP000694402"/>
    </source>
</evidence>
<reference evidence="1" key="2">
    <citation type="submission" date="2025-08" db="UniProtKB">
        <authorList>
            <consortium name="Ensembl"/>
        </authorList>
    </citation>
    <scope>IDENTIFICATION</scope>
</reference>
<dbReference type="AlphaFoldDB" id="A0AAZ3RTY0"/>
<reference evidence="1" key="3">
    <citation type="submission" date="2025-09" db="UniProtKB">
        <authorList>
            <consortium name="Ensembl"/>
        </authorList>
    </citation>
    <scope>IDENTIFICATION</scope>
</reference>
<dbReference type="GeneTree" id="ENSGT01140000286010"/>
<proteinExistence type="predicted"/>
<dbReference type="Proteomes" id="UP000694402">
    <property type="component" value="Unassembled WGS sequence"/>
</dbReference>